<feature type="domain" description="CheC-like protein" evidence="2">
    <location>
        <begin position="10"/>
        <end position="38"/>
    </location>
</feature>
<evidence type="ECO:0000313" key="4">
    <source>
        <dbReference type="Proteomes" id="UP000810171"/>
    </source>
</evidence>
<dbReference type="RefSeq" id="WP_209286030.1">
    <property type="nucleotide sequence ID" value="NZ_JACVEW010000002.1"/>
</dbReference>
<keyword evidence="4" id="KW-1185">Reference proteome</keyword>
<dbReference type="Pfam" id="PF04509">
    <property type="entry name" value="CheC"/>
    <property type="match status" value="1"/>
</dbReference>
<accession>A0ABS3Z835</accession>
<keyword evidence="1" id="KW-0145">Chemotaxis</keyword>
<dbReference type="PANTHER" id="PTHR43484:SF1">
    <property type="entry name" value="FLAGELLAR MOTOR SWITCH PROTEIN FLIN"/>
    <property type="match status" value="1"/>
</dbReference>
<protein>
    <submittedName>
        <fullName evidence="3">Chemotaxis protein CheC</fullName>
    </submittedName>
</protein>
<sequence length="207" mass="22755">MNSPGERDEMRQDALQEILNISMGQAADTLARLINERVHLSIPKLHTVQASSLNAFGKRLLRKPRGTLTRQSFNGLFRGEVLVCFEQGACHAKLANCMGFPDEPAGGRTSELTLELTNLLASACLKGVAEQFEGSLRFGPPSILSTSVTVIDYLERLKPLWKEALFMEISFSVDNLEMSTDLLICVAGQDTDELWSGVDRLLGLEAT</sequence>
<dbReference type="Gene3D" id="3.40.1550.10">
    <property type="entry name" value="CheC-like"/>
    <property type="match status" value="1"/>
</dbReference>
<evidence type="ECO:0000313" key="3">
    <source>
        <dbReference type="EMBL" id="MBP0047413.1"/>
    </source>
</evidence>
<comment type="caution">
    <text evidence="3">The sequence shown here is derived from an EMBL/GenBank/DDBJ whole genome shotgun (WGS) entry which is preliminary data.</text>
</comment>
<dbReference type="Proteomes" id="UP000810171">
    <property type="component" value="Unassembled WGS sequence"/>
</dbReference>
<evidence type="ECO:0000259" key="2">
    <source>
        <dbReference type="Pfam" id="PF04509"/>
    </source>
</evidence>
<dbReference type="SUPFAM" id="SSF103039">
    <property type="entry name" value="CheC-like"/>
    <property type="match status" value="1"/>
</dbReference>
<evidence type="ECO:0000256" key="1">
    <source>
        <dbReference type="ARBA" id="ARBA00022500"/>
    </source>
</evidence>
<reference evidence="3 4" key="1">
    <citation type="submission" date="2020-09" db="EMBL/GenBank/DDBJ databases">
        <authorList>
            <person name="Tanuku N.R.S."/>
        </authorList>
    </citation>
    <scope>NUCLEOTIDE SEQUENCE [LARGE SCALE GENOMIC DNA]</scope>
    <source>
        <strain evidence="3 4">AK62</strain>
    </source>
</reference>
<name>A0ABS3Z835_9GAMM</name>
<dbReference type="EMBL" id="JACVEW010000002">
    <property type="protein sequence ID" value="MBP0047413.1"/>
    <property type="molecule type" value="Genomic_DNA"/>
</dbReference>
<dbReference type="PANTHER" id="PTHR43484">
    <property type="match status" value="1"/>
</dbReference>
<dbReference type="InterPro" id="IPR007597">
    <property type="entry name" value="CheC"/>
</dbReference>
<dbReference type="CDD" id="cd17910">
    <property type="entry name" value="CheC_ClassII"/>
    <property type="match status" value="1"/>
</dbReference>
<gene>
    <name evidence="3" type="ORF">H9C73_01590</name>
</gene>
<organism evidence="3 4">
    <name type="scientific">Marinobacterium alkalitolerans</name>
    <dbReference type="NCBI Taxonomy" id="1542925"/>
    <lineage>
        <taxon>Bacteria</taxon>
        <taxon>Pseudomonadati</taxon>
        <taxon>Pseudomonadota</taxon>
        <taxon>Gammaproteobacteria</taxon>
        <taxon>Oceanospirillales</taxon>
        <taxon>Oceanospirillaceae</taxon>
        <taxon>Marinobacterium</taxon>
    </lineage>
</organism>
<dbReference type="InterPro" id="IPR051469">
    <property type="entry name" value="FliN/MopA/SpaO"/>
</dbReference>
<proteinExistence type="predicted"/>
<dbReference type="InterPro" id="IPR028976">
    <property type="entry name" value="CheC-like_sf"/>
</dbReference>